<evidence type="ECO:0000256" key="3">
    <source>
        <dbReference type="ARBA" id="ARBA00012572"/>
    </source>
</evidence>
<evidence type="ECO:0000256" key="5">
    <source>
        <dbReference type="ARBA" id="ARBA00022605"/>
    </source>
</evidence>
<feature type="domain" description="N-(5'phosphoribosyl) anthranilate isomerase (PRAI)" evidence="10">
    <location>
        <begin position="4"/>
        <end position="208"/>
    </location>
</feature>
<dbReference type="GO" id="GO:0004640">
    <property type="term" value="F:phosphoribosylanthranilate isomerase activity"/>
    <property type="evidence" value="ECO:0007669"/>
    <property type="project" value="UniProtKB-UniRule"/>
</dbReference>
<dbReference type="AlphaFoldDB" id="A0A081DC70"/>
<evidence type="ECO:0000256" key="7">
    <source>
        <dbReference type="ARBA" id="ARBA00023141"/>
    </source>
</evidence>
<dbReference type="EC" id="5.3.1.24" evidence="3 9"/>
<dbReference type="UniPathway" id="UPA00035">
    <property type="reaction ID" value="UER00042"/>
</dbReference>
<reference evidence="11 12" key="1">
    <citation type="journal article" date="2014" name="Genome Announc.">
        <title>Draft Genome Sequences of Marine Flavobacterium Nonlabens Strains NR17, NR24, NR27, NR32, NR33, and Ara13.</title>
        <authorList>
            <person name="Nakanishi M."/>
            <person name="Meirelles P."/>
            <person name="Suzuki R."/>
            <person name="Takatani N."/>
            <person name="Mino S."/>
            <person name="Suda W."/>
            <person name="Oshima K."/>
            <person name="Hattori M."/>
            <person name="Ohkuma M."/>
            <person name="Hosokawa M."/>
            <person name="Miyashita K."/>
            <person name="Thompson F.L."/>
            <person name="Niwa A."/>
            <person name="Sawabe T."/>
            <person name="Sawabe T."/>
        </authorList>
    </citation>
    <scope>NUCLEOTIDE SEQUENCE [LARGE SCALE GENOMIC DNA]</scope>
    <source>
        <strain evidence="12">JCM19296</strain>
    </source>
</reference>
<evidence type="ECO:0000256" key="4">
    <source>
        <dbReference type="ARBA" id="ARBA00022272"/>
    </source>
</evidence>
<keyword evidence="6 9" id="KW-0822">Tryptophan biosynthesis</keyword>
<dbReference type="GO" id="GO:0000162">
    <property type="term" value="P:L-tryptophan biosynthetic process"/>
    <property type="evidence" value="ECO:0007669"/>
    <property type="project" value="UniProtKB-UniRule"/>
</dbReference>
<accession>A0A081DC70</accession>
<proteinExistence type="inferred from homology"/>
<sequence>MMIKVCGMRDIENINQLQELDIDFMGIIRYSKSKRFVDDSQKEKVAQQTMNKGTVGVYVNESLENILKDIIPLQLDVIQLHGDEDSAFAKALLEIDIKIFKAFQISDDFDFNSLKEWEELAAQYVGKLFFLFDTATPNYGGSGKKFNWSVLDSYKGEVPFLLSGGISKDDVAIVKEFKHNMFLGIDLNSKFENEPGLKNIEEIKTFIEKLRK</sequence>
<dbReference type="EMBL" id="BBLG01000004">
    <property type="protein sequence ID" value="GAK76516.1"/>
    <property type="molecule type" value="Genomic_DNA"/>
</dbReference>
<dbReference type="Gene3D" id="3.20.20.70">
    <property type="entry name" value="Aldolase class I"/>
    <property type="match status" value="1"/>
</dbReference>
<comment type="similarity">
    <text evidence="9">Belongs to the TrpF family.</text>
</comment>
<comment type="pathway">
    <text evidence="2 9">Amino-acid biosynthesis; L-tryptophan biosynthesis; L-tryptophan from chorismate: step 3/5.</text>
</comment>
<evidence type="ECO:0000259" key="10">
    <source>
        <dbReference type="Pfam" id="PF00697"/>
    </source>
</evidence>
<evidence type="ECO:0000256" key="2">
    <source>
        <dbReference type="ARBA" id="ARBA00004664"/>
    </source>
</evidence>
<evidence type="ECO:0000313" key="12">
    <source>
        <dbReference type="Proteomes" id="UP000028980"/>
    </source>
</evidence>
<dbReference type="Pfam" id="PF00697">
    <property type="entry name" value="PRAI"/>
    <property type="match status" value="1"/>
</dbReference>
<dbReference type="Proteomes" id="UP000028980">
    <property type="component" value="Unassembled WGS sequence"/>
</dbReference>
<dbReference type="PANTHER" id="PTHR42894:SF1">
    <property type="entry name" value="N-(5'-PHOSPHORIBOSYL)ANTHRANILATE ISOMERASE"/>
    <property type="match status" value="1"/>
</dbReference>
<evidence type="ECO:0000313" key="11">
    <source>
        <dbReference type="EMBL" id="GAK76516.1"/>
    </source>
</evidence>
<evidence type="ECO:0000256" key="9">
    <source>
        <dbReference type="HAMAP-Rule" id="MF_00135"/>
    </source>
</evidence>
<keyword evidence="8 9" id="KW-0413">Isomerase</keyword>
<protein>
    <recommendedName>
        <fullName evidence="4 9">N-(5'-phosphoribosyl)anthranilate isomerase</fullName>
        <shortName evidence="9">PRAI</shortName>
        <ecNumber evidence="3 9">5.3.1.24</ecNumber>
    </recommendedName>
</protein>
<name>A0A081DC70_NONUL</name>
<organism evidence="11 12">
    <name type="scientific">Nonlabens ulvanivorans</name>
    <name type="common">Persicivirga ulvanivorans</name>
    <dbReference type="NCBI Taxonomy" id="906888"/>
    <lineage>
        <taxon>Bacteria</taxon>
        <taxon>Pseudomonadati</taxon>
        <taxon>Bacteroidota</taxon>
        <taxon>Flavobacteriia</taxon>
        <taxon>Flavobacteriales</taxon>
        <taxon>Flavobacteriaceae</taxon>
        <taxon>Nonlabens</taxon>
    </lineage>
</organism>
<evidence type="ECO:0000256" key="1">
    <source>
        <dbReference type="ARBA" id="ARBA00001164"/>
    </source>
</evidence>
<evidence type="ECO:0000256" key="8">
    <source>
        <dbReference type="ARBA" id="ARBA00023235"/>
    </source>
</evidence>
<evidence type="ECO:0000256" key="6">
    <source>
        <dbReference type="ARBA" id="ARBA00022822"/>
    </source>
</evidence>
<dbReference type="InterPro" id="IPR044643">
    <property type="entry name" value="TrpF_fam"/>
</dbReference>
<dbReference type="CDD" id="cd00405">
    <property type="entry name" value="PRAI"/>
    <property type="match status" value="1"/>
</dbReference>
<gene>
    <name evidence="9" type="primary">trpF</name>
    <name evidence="11" type="ORF">JCM19296_2113</name>
</gene>
<comment type="catalytic activity">
    <reaction evidence="1 9">
        <text>N-(5-phospho-beta-D-ribosyl)anthranilate = 1-(2-carboxyphenylamino)-1-deoxy-D-ribulose 5-phosphate</text>
        <dbReference type="Rhea" id="RHEA:21540"/>
        <dbReference type="ChEBI" id="CHEBI:18277"/>
        <dbReference type="ChEBI" id="CHEBI:58613"/>
        <dbReference type="EC" id="5.3.1.24"/>
    </reaction>
</comment>
<keyword evidence="5 9" id="KW-0028">Amino-acid biosynthesis</keyword>
<dbReference type="InterPro" id="IPR001240">
    <property type="entry name" value="PRAI_dom"/>
</dbReference>
<dbReference type="HAMAP" id="MF_00135">
    <property type="entry name" value="PRAI"/>
    <property type="match status" value="1"/>
</dbReference>
<dbReference type="SUPFAM" id="SSF51366">
    <property type="entry name" value="Ribulose-phoshate binding barrel"/>
    <property type="match status" value="1"/>
</dbReference>
<dbReference type="InterPro" id="IPR011060">
    <property type="entry name" value="RibuloseP-bd_barrel"/>
</dbReference>
<dbReference type="PANTHER" id="PTHR42894">
    <property type="entry name" value="N-(5'-PHOSPHORIBOSYL)ANTHRANILATE ISOMERASE"/>
    <property type="match status" value="1"/>
</dbReference>
<dbReference type="InterPro" id="IPR013785">
    <property type="entry name" value="Aldolase_TIM"/>
</dbReference>
<keyword evidence="7 9" id="KW-0057">Aromatic amino acid biosynthesis</keyword>
<comment type="caution">
    <text evidence="11">The sequence shown here is derived from an EMBL/GenBank/DDBJ whole genome shotgun (WGS) entry which is preliminary data.</text>
</comment>